<dbReference type="Gene3D" id="1.10.10.10">
    <property type="entry name" value="Winged helix-like DNA-binding domain superfamily/Winged helix DNA-binding domain"/>
    <property type="match status" value="1"/>
</dbReference>
<name>A0A4Y8Q736_9BACL</name>
<dbReference type="InterPro" id="IPR036388">
    <property type="entry name" value="WH-like_DNA-bd_sf"/>
</dbReference>
<dbReference type="SUPFAM" id="SSF46785">
    <property type="entry name" value="Winged helix' DNA-binding domain"/>
    <property type="match status" value="1"/>
</dbReference>
<dbReference type="EMBL" id="MYFO01000005">
    <property type="protein sequence ID" value="TFE90100.1"/>
    <property type="molecule type" value="Genomic_DNA"/>
</dbReference>
<dbReference type="OrthoDB" id="213028at2"/>
<dbReference type="AlphaFoldDB" id="A0A4Y8Q736"/>
<dbReference type="GO" id="GO:0005829">
    <property type="term" value="C:cytosol"/>
    <property type="evidence" value="ECO:0007669"/>
    <property type="project" value="TreeGrafter"/>
</dbReference>
<sequence length="139" mass="15126">MKQISSKFSIAVHILSLIAVTSSQLCTGDYMAGSINTNPVIVRRIMANLKKAGLIAVRPGVGGATLMKDIREITLLDIYRAVEVAEAGGLFHIHGEPNMNCPVGRNIEGALRSELQEAQRALEQRLQQVTLQELVAKFT</sequence>
<comment type="caution">
    <text evidence="1">The sequence shown here is derived from an EMBL/GenBank/DDBJ whole genome shotgun (WGS) entry which is preliminary data.</text>
</comment>
<evidence type="ECO:0000313" key="2">
    <source>
        <dbReference type="Proteomes" id="UP000298246"/>
    </source>
</evidence>
<dbReference type="InterPro" id="IPR036390">
    <property type="entry name" value="WH_DNA-bd_sf"/>
</dbReference>
<gene>
    <name evidence="1" type="ORF">B5M42_05385</name>
</gene>
<organism evidence="1 2">
    <name type="scientific">Paenibacillus athensensis</name>
    <dbReference type="NCBI Taxonomy" id="1967502"/>
    <lineage>
        <taxon>Bacteria</taxon>
        <taxon>Bacillati</taxon>
        <taxon>Bacillota</taxon>
        <taxon>Bacilli</taxon>
        <taxon>Bacillales</taxon>
        <taxon>Paenibacillaceae</taxon>
        <taxon>Paenibacillus</taxon>
    </lineage>
</organism>
<dbReference type="PANTHER" id="PTHR33221:SF15">
    <property type="entry name" value="HTH-TYPE TRANSCRIPTIONAL REGULATOR YWGB-RELATED"/>
    <property type="match status" value="1"/>
</dbReference>
<dbReference type="RefSeq" id="WP_134750536.1">
    <property type="nucleotide sequence ID" value="NZ_MYFO02000001.1"/>
</dbReference>
<reference evidence="1 2" key="1">
    <citation type="submission" date="2017-03" db="EMBL/GenBank/DDBJ databases">
        <title>Isolation of Levoglucosan Utilizing Bacteria.</title>
        <authorList>
            <person name="Arya A.S."/>
        </authorList>
    </citation>
    <scope>NUCLEOTIDE SEQUENCE [LARGE SCALE GENOMIC DNA]</scope>
    <source>
        <strain evidence="1 2">MEC069</strain>
    </source>
</reference>
<dbReference type="Proteomes" id="UP000298246">
    <property type="component" value="Unassembled WGS sequence"/>
</dbReference>
<dbReference type="Pfam" id="PF02082">
    <property type="entry name" value="Rrf2"/>
    <property type="match status" value="1"/>
</dbReference>
<dbReference type="PROSITE" id="PS51197">
    <property type="entry name" value="HTH_RRF2_2"/>
    <property type="match status" value="1"/>
</dbReference>
<proteinExistence type="predicted"/>
<protein>
    <submittedName>
        <fullName evidence="1">Transcriptional regulator</fullName>
    </submittedName>
</protein>
<accession>A0A4Y8Q736</accession>
<evidence type="ECO:0000313" key="1">
    <source>
        <dbReference type="EMBL" id="TFE90100.1"/>
    </source>
</evidence>
<keyword evidence="2" id="KW-1185">Reference proteome</keyword>
<dbReference type="GO" id="GO:0003700">
    <property type="term" value="F:DNA-binding transcription factor activity"/>
    <property type="evidence" value="ECO:0007669"/>
    <property type="project" value="TreeGrafter"/>
</dbReference>
<dbReference type="PANTHER" id="PTHR33221">
    <property type="entry name" value="WINGED HELIX-TURN-HELIX TRANSCRIPTIONAL REGULATOR, RRF2 FAMILY"/>
    <property type="match status" value="1"/>
</dbReference>
<dbReference type="InterPro" id="IPR000944">
    <property type="entry name" value="Tscrpt_reg_Rrf2"/>
</dbReference>
<dbReference type="FunFam" id="1.10.10.10:FF:000138">
    <property type="entry name" value="Rrf2 family transcriptional regulator"/>
    <property type="match status" value="1"/>
</dbReference>